<evidence type="ECO:0008006" key="4">
    <source>
        <dbReference type="Google" id="ProtNLM"/>
    </source>
</evidence>
<feature type="region of interest" description="Disordered" evidence="1">
    <location>
        <begin position="85"/>
        <end position="203"/>
    </location>
</feature>
<reference evidence="2 3" key="1">
    <citation type="submission" date="2024-09" db="EMBL/GenBank/DDBJ databases">
        <authorList>
            <person name="Sun Q."/>
            <person name="Mori K."/>
        </authorList>
    </citation>
    <scope>NUCLEOTIDE SEQUENCE [LARGE SCALE GENOMIC DNA]</scope>
    <source>
        <strain evidence="2 3">CCM 7659</strain>
    </source>
</reference>
<feature type="compositionally biased region" description="Acidic residues" evidence="1">
    <location>
        <begin position="117"/>
        <end position="150"/>
    </location>
</feature>
<name>A0ABV5JUJ0_9ACTN</name>
<feature type="compositionally biased region" description="Low complexity" evidence="1">
    <location>
        <begin position="151"/>
        <end position="199"/>
    </location>
</feature>
<keyword evidence="3" id="KW-1185">Reference proteome</keyword>
<organism evidence="2 3">
    <name type="scientific">Dietzia aerolata</name>
    <dbReference type="NCBI Taxonomy" id="595984"/>
    <lineage>
        <taxon>Bacteria</taxon>
        <taxon>Bacillati</taxon>
        <taxon>Actinomycetota</taxon>
        <taxon>Actinomycetes</taxon>
        <taxon>Mycobacteriales</taxon>
        <taxon>Dietziaceae</taxon>
        <taxon>Dietzia</taxon>
    </lineage>
</organism>
<evidence type="ECO:0000256" key="1">
    <source>
        <dbReference type="SAM" id="MobiDB-lite"/>
    </source>
</evidence>
<proteinExistence type="predicted"/>
<dbReference type="Proteomes" id="UP001589700">
    <property type="component" value="Unassembled WGS sequence"/>
</dbReference>
<sequence>MLSPGPTSPFLSRGVPGAMAIVATMVLAGCSGNGDDVEAGPMRITPTPNPEAAAAMIAHAQSDDPRLDACALLDQSTAEIIQLTGASMPETDPTGTGDLRLVCTYGGPSSAERAAGEGDEDDDTTGDNADAEDEEGGDDGTDEEDSDDDTTATSTDGATTTSVTTSATPTSTTAATDADADDATTSGATTSGTATPTTAFDPDLIPDTFAAGVVRPVGGAEAALASQPVLLGARLACSEVRGTLAATIEGAPAASPEAPGPASPPLATAFIDCVSAPTGGGVEVHTIFIDGDDLWHMVMLQPETPRTAEAETEALAGLHRVARQVLTTD</sequence>
<gene>
    <name evidence="2" type="ORF">ACFFVD_16355</name>
</gene>
<evidence type="ECO:0000313" key="3">
    <source>
        <dbReference type="Proteomes" id="UP001589700"/>
    </source>
</evidence>
<dbReference type="EMBL" id="JBHMDY010000031">
    <property type="protein sequence ID" value="MFB9261358.1"/>
    <property type="molecule type" value="Genomic_DNA"/>
</dbReference>
<dbReference type="RefSeq" id="WP_182631065.1">
    <property type="nucleotide sequence ID" value="NZ_JAALDM010000026.1"/>
</dbReference>
<evidence type="ECO:0000313" key="2">
    <source>
        <dbReference type="EMBL" id="MFB9261358.1"/>
    </source>
</evidence>
<comment type="caution">
    <text evidence="2">The sequence shown here is derived from an EMBL/GenBank/DDBJ whole genome shotgun (WGS) entry which is preliminary data.</text>
</comment>
<accession>A0ABV5JUJ0</accession>
<protein>
    <recommendedName>
        <fullName evidence="4">DUF3558 domain-containing protein</fullName>
    </recommendedName>
</protein>